<keyword evidence="2" id="KW-0808">Transferase</keyword>
<dbReference type="SUPFAM" id="SSF53335">
    <property type="entry name" value="S-adenosyl-L-methionine-dependent methyltransferases"/>
    <property type="match status" value="1"/>
</dbReference>
<dbReference type="NCBIfam" id="TIGR01444">
    <property type="entry name" value="fkbM_fam"/>
    <property type="match status" value="1"/>
</dbReference>
<accession>A0ABP4W7F5</accession>
<dbReference type="InterPro" id="IPR006342">
    <property type="entry name" value="FkbM_mtfrase"/>
</dbReference>
<name>A0ABP4W7F5_9ACTN</name>
<dbReference type="GO" id="GO:0008168">
    <property type="term" value="F:methyltransferase activity"/>
    <property type="evidence" value="ECO:0007669"/>
    <property type="project" value="UniProtKB-KW"/>
</dbReference>
<dbReference type="EMBL" id="BAAAME010000005">
    <property type="protein sequence ID" value="GAA1747407.1"/>
    <property type="molecule type" value="Genomic_DNA"/>
</dbReference>
<dbReference type="Proteomes" id="UP001501057">
    <property type="component" value="Unassembled WGS sequence"/>
</dbReference>
<reference evidence="3" key="1">
    <citation type="journal article" date="2019" name="Int. J. Syst. Evol. Microbiol.">
        <title>The Global Catalogue of Microorganisms (GCM) 10K type strain sequencing project: providing services to taxonomists for standard genome sequencing and annotation.</title>
        <authorList>
            <consortium name="The Broad Institute Genomics Platform"/>
            <consortium name="The Broad Institute Genome Sequencing Center for Infectious Disease"/>
            <person name="Wu L."/>
            <person name="Ma J."/>
        </authorList>
    </citation>
    <scope>NUCLEOTIDE SEQUENCE [LARGE SCALE GENOMIC DNA]</scope>
    <source>
        <strain evidence="3">JCM 13518</strain>
    </source>
</reference>
<sequence>MASLNSLVISSLAKRGFVVRRHPATRRQRLLASHRVDLVLDVGAARGGYATELREFGYTGRIVSFEPLAAAHAGLAQAAAGDSTWTTRNVALGDTSGPQTINVASNSDSSSLLPMADQHRDASPDIDYVGTETIEVARLDDLAPELLGSDDRPFLKIDTQGFERAVLTGAAGTLDRLVGLQLELSFVELYEGGMLADEAIAFCYDHGFSLVGLDQGFSDPGGAVLQADGVFLRTPGGKS</sequence>
<dbReference type="InterPro" id="IPR053188">
    <property type="entry name" value="FkbM_Methyltransferase"/>
</dbReference>
<evidence type="ECO:0000313" key="3">
    <source>
        <dbReference type="Proteomes" id="UP001501057"/>
    </source>
</evidence>
<keyword evidence="3" id="KW-1185">Reference proteome</keyword>
<dbReference type="InterPro" id="IPR029063">
    <property type="entry name" value="SAM-dependent_MTases_sf"/>
</dbReference>
<dbReference type="RefSeq" id="WP_344202950.1">
    <property type="nucleotide sequence ID" value="NZ_BAAAME010000005.1"/>
</dbReference>
<protein>
    <submittedName>
        <fullName evidence="2">FkbM family methyltransferase</fullName>
    </submittedName>
</protein>
<dbReference type="GO" id="GO:0032259">
    <property type="term" value="P:methylation"/>
    <property type="evidence" value="ECO:0007669"/>
    <property type="project" value="UniProtKB-KW"/>
</dbReference>
<gene>
    <name evidence="2" type="ORF">GCM10009710_29350</name>
</gene>
<comment type="caution">
    <text evidence="2">The sequence shown here is derived from an EMBL/GenBank/DDBJ whole genome shotgun (WGS) entry which is preliminary data.</text>
</comment>
<dbReference type="PANTHER" id="PTHR36973">
    <property type="entry name" value="SLL1456 PROTEIN-RELATED"/>
    <property type="match status" value="1"/>
</dbReference>
<dbReference type="Gene3D" id="3.40.50.150">
    <property type="entry name" value="Vaccinia Virus protein VP39"/>
    <property type="match status" value="1"/>
</dbReference>
<evidence type="ECO:0000259" key="1">
    <source>
        <dbReference type="Pfam" id="PF05050"/>
    </source>
</evidence>
<evidence type="ECO:0000313" key="2">
    <source>
        <dbReference type="EMBL" id="GAA1747407.1"/>
    </source>
</evidence>
<dbReference type="Pfam" id="PF05050">
    <property type="entry name" value="Methyltransf_21"/>
    <property type="match status" value="1"/>
</dbReference>
<dbReference type="PANTHER" id="PTHR36973:SF4">
    <property type="entry name" value="NODULATION PROTEIN"/>
    <property type="match status" value="1"/>
</dbReference>
<proteinExistence type="predicted"/>
<keyword evidence="2" id="KW-0489">Methyltransferase</keyword>
<organism evidence="2 3">
    <name type="scientific">Aeromicrobium alkaliterrae</name>
    <dbReference type="NCBI Taxonomy" id="302168"/>
    <lineage>
        <taxon>Bacteria</taxon>
        <taxon>Bacillati</taxon>
        <taxon>Actinomycetota</taxon>
        <taxon>Actinomycetes</taxon>
        <taxon>Propionibacteriales</taxon>
        <taxon>Nocardioidaceae</taxon>
        <taxon>Aeromicrobium</taxon>
    </lineage>
</organism>
<feature type="domain" description="Methyltransferase FkbM" evidence="1">
    <location>
        <begin position="41"/>
        <end position="209"/>
    </location>
</feature>